<comment type="caution">
    <text evidence="2">The sequence shown here is derived from an EMBL/GenBank/DDBJ whole genome shotgun (WGS) entry which is preliminary data.</text>
</comment>
<accession>J9D884</accession>
<evidence type="ECO:0000313" key="3">
    <source>
        <dbReference type="Proteomes" id="UP000003163"/>
    </source>
</evidence>
<organism evidence="2 3">
    <name type="scientific">Edhazardia aedis (strain USNM 41457)</name>
    <name type="common">Microsporidian parasite</name>
    <dbReference type="NCBI Taxonomy" id="1003232"/>
    <lineage>
        <taxon>Eukaryota</taxon>
        <taxon>Fungi</taxon>
        <taxon>Fungi incertae sedis</taxon>
        <taxon>Microsporidia</taxon>
        <taxon>Edhazardia</taxon>
    </lineage>
</organism>
<feature type="chain" id="PRO_5003821418" evidence="1">
    <location>
        <begin position="33"/>
        <end position="789"/>
    </location>
</feature>
<dbReference type="Proteomes" id="UP000003163">
    <property type="component" value="Unassembled WGS sequence"/>
</dbReference>
<keyword evidence="1" id="KW-0732">Signal</keyword>
<dbReference type="VEuPathDB" id="MicrosporidiaDB:EDEG_01724"/>
<protein>
    <submittedName>
        <fullName evidence="2">Uncharacterized protein</fullName>
    </submittedName>
</protein>
<gene>
    <name evidence="2" type="ORF">EDEG_01724</name>
</gene>
<dbReference type="EMBL" id="AFBI03000026">
    <property type="protein sequence ID" value="EJW03991.1"/>
    <property type="molecule type" value="Genomic_DNA"/>
</dbReference>
<reference evidence="3" key="2">
    <citation type="submission" date="2015-07" db="EMBL/GenBank/DDBJ databases">
        <title>Contrasting host-pathogen interactions and genome evolution in two generalist and specialist microsporidian pathogens of mosquitoes.</title>
        <authorList>
            <consortium name="The Broad Institute Genomics Platform"/>
            <consortium name="The Broad Institute Genome Sequencing Center for Infectious Disease"/>
            <person name="Cuomo C.A."/>
            <person name="Sanscrainte N.D."/>
            <person name="Goldberg J.M."/>
            <person name="Heiman D."/>
            <person name="Young S."/>
            <person name="Zeng Q."/>
            <person name="Becnel J.J."/>
            <person name="Birren B.W."/>
        </authorList>
    </citation>
    <scope>NUCLEOTIDE SEQUENCE [LARGE SCALE GENOMIC DNA]</scope>
    <source>
        <strain evidence="3">USNM 41457</strain>
    </source>
</reference>
<dbReference type="AlphaFoldDB" id="J9D884"/>
<name>J9D884_EDHAE</name>
<feature type="signal peptide" evidence="1">
    <location>
        <begin position="1"/>
        <end position="32"/>
    </location>
</feature>
<keyword evidence="3" id="KW-1185">Reference proteome</keyword>
<dbReference type="HOGENOM" id="CLU_355657_0_0_1"/>
<evidence type="ECO:0000256" key="1">
    <source>
        <dbReference type="SAM" id="SignalP"/>
    </source>
</evidence>
<dbReference type="InParanoid" id="J9D884"/>
<proteinExistence type="predicted"/>
<reference evidence="2 3" key="1">
    <citation type="submission" date="2011-08" db="EMBL/GenBank/DDBJ databases">
        <authorList>
            <person name="Liu Z.J."/>
            <person name="Shi F.L."/>
            <person name="Lu J.Q."/>
            <person name="Li M."/>
            <person name="Wang Z.L."/>
        </authorList>
    </citation>
    <scope>NUCLEOTIDE SEQUENCE [LARGE SCALE GENOMIC DNA]</scope>
    <source>
        <strain evidence="2 3">USNM 41457</strain>
    </source>
</reference>
<evidence type="ECO:0000313" key="2">
    <source>
        <dbReference type="EMBL" id="EJW03991.1"/>
    </source>
</evidence>
<sequence>MKKKTFNARIKNLPMHVKIFLSLISLFALCDGRANSPEIVYNPIISENIFPESAYPGFQQNFFSEPAFIKNDISDQNTAIYEYPDMKKFSSEVENKNNVESEKTIATDNTNNAYCEDEKKCDIKDTDFNEDGVEVITSTIFLDNIMNKTSSIQSLEIIPEDICTSTIYLDENAKISTATVTSSNIPIVTYTGFKNYTKQENSCKTTLLTDSSTICATPSPQLQIKPTINAISEPAEVITSTVFIDEPVRSKITEINIETTTKSPEITATVSVNQLCSLPNTKAVPLNQEVIPIQVQPRFNVITPKKVNSIIPKMQKFPGYALSSVMSRKIYQTQLEKEISQKTATLNVSVKKPLIDICNFIAWANEFEKKYSNSLKEKAPEIEKIKMKLLDAYNVKNLNCSYIVPTTTTNTNKNFRSFNTITTKQYVEDGVCCNSVPCSILKPIFIAKSQINNLKPEITTKSIVSTYRVPVSVKTVAPRIQSAITTTYKPIYTIQTTKTYILPKLNTITVEKPSTIYNNFTTTVSPITTTNQFITTQIITSTTILNSTTINVMSTTVQNTCAVLPIPKNSSENTECVEKPECFISYSEVTTVTSYTPYKYVKTTEYPNLSFLTMKYEKLVDQCPITTFATIKNKKKHRKILPVLEYMYGEDINNIPKGIVISENEVSNAQIENTNSDQKNVDQISEYYFIDSAADQAIDDMIDLDNNKKVEKQENVCSSNTKQSKIADKRLRHNKIAKFKNKGLKKQKNIENEKKYMLLTLLMIKKIQNYLIKKSKSKNLPDRMIKMII</sequence>